<dbReference type="SUPFAM" id="SSF57095">
    <property type="entry name" value="Scorpion toxin-like"/>
    <property type="match status" value="1"/>
</dbReference>
<organism evidence="2 3">
    <name type="scientific">Trema orientale</name>
    <name type="common">Charcoal tree</name>
    <name type="synonym">Celtis orientalis</name>
    <dbReference type="NCBI Taxonomy" id="63057"/>
    <lineage>
        <taxon>Eukaryota</taxon>
        <taxon>Viridiplantae</taxon>
        <taxon>Streptophyta</taxon>
        <taxon>Embryophyta</taxon>
        <taxon>Tracheophyta</taxon>
        <taxon>Spermatophyta</taxon>
        <taxon>Magnoliopsida</taxon>
        <taxon>eudicotyledons</taxon>
        <taxon>Gunneridae</taxon>
        <taxon>Pentapetalae</taxon>
        <taxon>rosids</taxon>
        <taxon>fabids</taxon>
        <taxon>Rosales</taxon>
        <taxon>Cannabaceae</taxon>
        <taxon>Trema</taxon>
    </lineage>
</organism>
<dbReference type="PROSITE" id="PS00940">
    <property type="entry name" value="GAMMA_THIONIN"/>
    <property type="match status" value="1"/>
</dbReference>
<evidence type="ECO:0000256" key="1">
    <source>
        <dbReference type="SAM" id="SignalP"/>
    </source>
</evidence>
<feature type="chain" id="PRO_5015130541" evidence="1">
    <location>
        <begin position="22"/>
        <end position="105"/>
    </location>
</feature>
<dbReference type="AlphaFoldDB" id="A0A2P5DJN2"/>
<dbReference type="EMBL" id="JXTC01000266">
    <property type="protein sequence ID" value="PON73480.1"/>
    <property type="molecule type" value="Genomic_DNA"/>
</dbReference>
<keyword evidence="1" id="KW-0732">Signal</keyword>
<proteinExistence type="predicted"/>
<protein>
    <submittedName>
        <fullName evidence="2">Gamma-thionin</fullName>
    </submittedName>
</protein>
<comment type="caution">
    <text evidence="2">The sequence shown here is derived from an EMBL/GenBank/DDBJ whole genome shotgun (WGS) entry which is preliminary data.</text>
</comment>
<dbReference type="Proteomes" id="UP000237000">
    <property type="component" value="Unassembled WGS sequence"/>
</dbReference>
<gene>
    <name evidence="2" type="ORF">TorRG33x02_249630</name>
</gene>
<name>A0A2P5DJN2_TREOI</name>
<sequence>MLPYVFVLVVIILADHSTTSAGHELEKRCEFYSRTWQGRCRWTPHCKNKCHNKKEDAWGGHKYDFILNICQLGLAQLVQGLRVVCVCLGGSGIQTLVVCVCAIFL</sequence>
<evidence type="ECO:0000313" key="2">
    <source>
        <dbReference type="EMBL" id="PON73480.1"/>
    </source>
</evidence>
<dbReference type="OrthoDB" id="10361052at2759"/>
<dbReference type="Gene3D" id="3.30.30.10">
    <property type="entry name" value="Knottin, scorpion toxin-like"/>
    <property type="match status" value="1"/>
</dbReference>
<dbReference type="InterPro" id="IPR008176">
    <property type="entry name" value="Defensin_plant"/>
</dbReference>
<reference evidence="3" key="1">
    <citation type="submission" date="2016-06" db="EMBL/GenBank/DDBJ databases">
        <title>Parallel loss of symbiosis genes in relatives of nitrogen-fixing non-legume Parasponia.</title>
        <authorList>
            <person name="Van Velzen R."/>
            <person name="Holmer R."/>
            <person name="Bu F."/>
            <person name="Rutten L."/>
            <person name="Van Zeijl A."/>
            <person name="Liu W."/>
            <person name="Santuari L."/>
            <person name="Cao Q."/>
            <person name="Sharma T."/>
            <person name="Shen D."/>
            <person name="Roswanjaya Y."/>
            <person name="Wardhani T."/>
            <person name="Kalhor M.S."/>
            <person name="Jansen J."/>
            <person name="Van den Hoogen J."/>
            <person name="Gungor B."/>
            <person name="Hartog M."/>
            <person name="Hontelez J."/>
            <person name="Verver J."/>
            <person name="Yang W.-C."/>
            <person name="Schijlen E."/>
            <person name="Repin R."/>
            <person name="Schilthuizen M."/>
            <person name="Schranz E."/>
            <person name="Heidstra R."/>
            <person name="Miyata K."/>
            <person name="Fedorova E."/>
            <person name="Kohlen W."/>
            <person name="Bisseling T."/>
            <person name="Smit S."/>
            <person name="Geurts R."/>
        </authorList>
    </citation>
    <scope>NUCLEOTIDE SEQUENCE [LARGE SCALE GENOMIC DNA]</scope>
    <source>
        <strain evidence="3">cv. RG33-2</strain>
    </source>
</reference>
<dbReference type="InParanoid" id="A0A2P5DJN2"/>
<keyword evidence="3" id="KW-1185">Reference proteome</keyword>
<accession>A0A2P5DJN2</accession>
<dbReference type="GO" id="GO:0006952">
    <property type="term" value="P:defense response"/>
    <property type="evidence" value="ECO:0007669"/>
    <property type="project" value="InterPro"/>
</dbReference>
<feature type="signal peptide" evidence="1">
    <location>
        <begin position="1"/>
        <end position="21"/>
    </location>
</feature>
<evidence type="ECO:0000313" key="3">
    <source>
        <dbReference type="Proteomes" id="UP000237000"/>
    </source>
</evidence>
<dbReference type="InterPro" id="IPR036574">
    <property type="entry name" value="Scorpion_toxin-like_sf"/>
</dbReference>